<organism evidence="4 5">
    <name type="scientific">Carex littledalei</name>
    <dbReference type="NCBI Taxonomy" id="544730"/>
    <lineage>
        <taxon>Eukaryota</taxon>
        <taxon>Viridiplantae</taxon>
        <taxon>Streptophyta</taxon>
        <taxon>Embryophyta</taxon>
        <taxon>Tracheophyta</taxon>
        <taxon>Spermatophyta</taxon>
        <taxon>Magnoliopsida</taxon>
        <taxon>Liliopsida</taxon>
        <taxon>Poales</taxon>
        <taxon>Cyperaceae</taxon>
        <taxon>Cyperoideae</taxon>
        <taxon>Cariceae</taxon>
        <taxon>Carex</taxon>
        <taxon>Carex subgen. Euthyceras</taxon>
    </lineage>
</organism>
<dbReference type="InterPro" id="IPR046848">
    <property type="entry name" value="E_motif"/>
</dbReference>
<evidence type="ECO:0000313" key="4">
    <source>
        <dbReference type="EMBL" id="KAF3339678.1"/>
    </source>
</evidence>
<dbReference type="Proteomes" id="UP000623129">
    <property type="component" value="Unassembled WGS sequence"/>
</dbReference>
<dbReference type="PANTHER" id="PTHR47926:SF386">
    <property type="entry name" value="PENTATRICOPEPTIDE REPEAT-CONTAINING PROTEIN"/>
    <property type="match status" value="1"/>
</dbReference>
<dbReference type="NCBIfam" id="TIGR00756">
    <property type="entry name" value="PPR"/>
    <property type="match status" value="8"/>
</dbReference>
<dbReference type="PROSITE" id="PS51375">
    <property type="entry name" value="PPR"/>
    <property type="match status" value="9"/>
</dbReference>
<feature type="repeat" description="PPR" evidence="3">
    <location>
        <begin position="204"/>
        <end position="234"/>
    </location>
</feature>
<keyword evidence="5" id="KW-1185">Reference proteome</keyword>
<feature type="repeat" description="PPR" evidence="3">
    <location>
        <begin position="649"/>
        <end position="683"/>
    </location>
</feature>
<dbReference type="GO" id="GO:0003723">
    <property type="term" value="F:RNA binding"/>
    <property type="evidence" value="ECO:0007669"/>
    <property type="project" value="InterPro"/>
</dbReference>
<name>A0A833RH10_9POAL</name>
<evidence type="ECO:0000313" key="5">
    <source>
        <dbReference type="Proteomes" id="UP000623129"/>
    </source>
</evidence>
<reference evidence="4" key="1">
    <citation type="submission" date="2020-01" db="EMBL/GenBank/DDBJ databases">
        <title>Genome sequence of Kobresia littledalei, the first chromosome-level genome in the family Cyperaceae.</title>
        <authorList>
            <person name="Qu G."/>
        </authorList>
    </citation>
    <scope>NUCLEOTIDE SEQUENCE</scope>
    <source>
        <strain evidence="4">C.B.Clarke</strain>
        <tissue evidence="4">Leaf</tissue>
    </source>
</reference>
<sequence length="834" mass="93882">MALSLAAQASPLYLSKSQPKPFTKSFSKHTTLRLPDSPSPSDYASAIDSCHCSSLARQIHAHVIKRRFSGHSEFLENRLLVMYGRCSCVGTACYLFDKMLQRTLYTWVAILTVLVNHRLFRKTIGIFNQMLLEGNEFNFFVFPVVLKACTGLDLVELGKCIHGFVLKTDIISNAYVGNALIDMYGNCGLVEDATKFFHGMKERDRVSWNSIINACSANAMVYEALNFLEEMRKLENVEPNVVSWTSAICGFSQNGHDEEALKLFAKMLASGVKPNPHTFSSLLPSCGRLGVLTLGKELHGYVMRHGLITSPFVVNGLMHVYWRCGDILSTERLFLKFSSRNVVTYNTLLICYSETGKLEKARNLFENMEFEGIKRDDISWNSIISGHVDNEMHDEAISMFRKMIIDEQIKPNQYHLGSTLLACAASGAFKQGKELHAHAIVRGYSSDPYMGSALVELYCKSKDLTSAESAFKRILEKNTWNWNVLSMGHARNGNFIRSLELIGEMKECGFEPNICTWNGLIAGCVENGENKLAFELFRKLPSEGLRPDIHTINMVLSICSRVLSIELGKQVHAHAIRCGYESEVRIGAPLVDMYYKCGNIRLGVLAFERIREHNLVSCNTMLAGYATHGLGTEGIKFFNKLLKDGLVPNEITFLSVLSSCVHIGDLEKGRFYFKMMQNYDIEPDLKHYTCMVDLLSRAGQLNQAYELIKTMPMQPDPFVWTTLLNGCVTKCNLELGEIAASKLIELEEGEMANYVLLANLYASAEKWDDLVRIRHLIKEKGMHKSPGCSWIEIKDTVHMFLAGDKSHNEVHEIDALLDILHLHMKKIDGIICIN</sequence>
<dbReference type="Pfam" id="PF01535">
    <property type="entry name" value="PPR"/>
    <property type="match status" value="5"/>
</dbReference>
<dbReference type="GO" id="GO:0009451">
    <property type="term" value="P:RNA modification"/>
    <property type="evidence" value="ECO:0007669"/>
    <property type="project" value="InterPro"/>
</dbReference>
<dbReference type="InterPro" id="IPR011990">
    <property type="entry name" value="TPR-like_helical_dom_sf"/>
</dbReference>
<evidence type="ECO:0000256" key="3">
    <source>
        <dbReference type="PROSITE-ProRule" id="PRU00708"/>
    </source>
</evidence>
<dbReference type="AlphaFoldDB" id="A0A833RH10"/>
<dbReference type="Gene3D" id="1.25.40.10">
    <property type="entry name" value="Tetratricopeptide repeat domain"/>
    <property type="match status" value="5"/>
</dbReference>
<dbReference type="FunFam" id="1.25.40.10:FF:000344">
    <property type="entry name" value="Pentatricopeptide repeat-containing protein"/>
    <property type="match status" value="1"/>
</dbReference>
<dbReference type="InterPro" id="IPR002885">
    <property type="entry name" value="PPR_rpt"/>
</dbReference>
<dbReference type="OrthoDB" id="185373at2759"/>
<feature type="repeat" description="PPR" evidence="3">
    <location>
        <begin position="478"/>
        <end position="512"/>
    </location>
</feature>
<keyword evidence="2" id="KW-0809">Transit peptide</keyword>
<dbReference type="FunFam" id="1.25.40.10:FF:000393">
    <property type="entry name" value="Pentatricopeptide repeat-containing protein At1g20230"/>
    <property type="match status" value="1"/>
</dbReference>
<dbReference type="InterPro" id="IPR046960">
    <property type="entry name" value="PPR_At4g14850-like_plant"/>
</dbReference>
<feature type="repeat" description="PPR" evidence="3">
    <location>
        <begin position="173"/>
        <end position="203"/>
    </location>
</feature>
<evidence type="ECO:0000256" key="2">
    <source>
        <dbReference type="ARBA" id="ARBA00022946"/>
    </source>
</evidence>
<proteinExistence type="predicted"/>
<feature type="repeat" description="PPR" evidence="3">
    <location>
        <begin position="240"/>
        <end position="274"/>
    </location>
</feature>
<dbReference type="EMBL" id="SWLB01000003">
    <property type="protein sequence ID" value="KAF3339678.1"/>
    <property type="molecule type" value="Genomic_DNA"/>
</dbReference>
<feature type="repeat" description="PPR" evidence="3">
    <location>
        <begin position="513"/>
        <end position="547"/>
    </location>
</feature>
<feature type="repeat" description="PPR" evidence="3">
    <location>
        <begin position="376"/>
        <end position="411"/>
    </location>
</feature>
<dbReference type="Pfam" id="PF20431">
    <property type="entry name" value="E_motif"/>
    <property type="match status" value="1"/>
</dbReference>
<evidence type="ECO:0000256" key="1">
    <source>
        <dbReference type="ARBA" id="ARBA00022737"/>
    </source>
</evidence>
<dbReference type="FunFam" id="1.25.40.10:FF:000366">
    <property type="entry name" value="Pentatricopeptide (PPR) repeat-containing protein"/>
    <property type="match status" value="1"/>
</dbReference>
<keyword evidence="1" id="KW-0677">Repeat</keyword>
<protein>
    <submittedName>
        <fullName evidence="4">Pentatricopeptide repeat-containing protein</fullName>
    </submittedName>
</protein>
<gene>
    <name evidence="4" type="ORF">FCM35_KLT15449</name>
</gene>
<comment type="caution">
    <text evidence="4">The sequence shown here is derived from an EMBL/GenBank/DDBJ whole genome shotgun (WGS) entry which is preliminary data.</text>
</comment>
<dbReference type="PANTHER" id="PTHR47926">
    <property type="entry name" value="PENTATRICOPEPTIDE REPEAT-CONTAINING PROTEIN"/>
    <property type="match status" value="1"/>
</dbReference>
<feature type="repeat" description="PPR" evidence="3">
    <location>
        <begin position="341"/>
        <end position="375"/>
    </location>
</feature>
<dbReference type="Pfam" id="PF13041">
    <property type="entry name" value="PPR_2"/>
    <property type="match status" value="4"/>
</dbReference>
<accession>A0A833RH10</accession>
<feature type="repeat" description="PPR" evidence="3">
    <location>
        <begin position="614"/>
        <end position="648"/>
    </location>
</feature>